<dbReference type="RefSeq" id="WP_168881832.1">
    <property type="nucleotide sequence ID" value="NZ_JABAIL010000002.1"/>
</dbReference>
<dbReference type="InterPro" id="IPR000873">
    <property type="entry name" value="AMP-dep_synth/lig_dom"/>
</dbReference>
<name>A0A7X8SJ83_9BACT</name>
<dbReference type="GO" id="GO:0006631">
    <property type="term" value="P:fatty acid metabolic process"/>
    <property type="evidence" value="ECO:0007669"/>
    <property type="project" value="TreeGrafter"/>
</dbReference>
<evidence type="ECO:0000259" key="1">
    <source>
        <dbReference type="Pfam" id="PF00501"/>
    </source>
</evidence>
<organism evidence="2 3">
    <name type="scientific">Flammeovirga agarivorans</name>
    <dbReference type="NCBI Taxonomy" id="2726742"/>
    <lineage>
        <taxon>Bacteria</taxon>
        <taxon>Pseudomonadati</taxon>
        <taxon>Bacteroidota</taxon>
        <taxon>Cytophagia</taxon>
        <taxon>Cytophagales</taxon>
        <taxon>Flammeovirgaceae</taxon>
        <taxon>Flammeovirga</taxon>
    </lineage>
</organism>
<evidence type="ECO:0000313" key="3">
    <source>
        <dbReference type="Proteomes" id="UP000585050"/>
    </source>
</evidence>
<evidence type="ECO:0000313" key="2">
    <source>
        <dbReference type="EMBL" id="NLR91132.1"/>
    </source>
</evidence>
<dbReference type="Gene3D" id="3.40.50.12780">
    <property type="entry name" value="N-terminal domain of ligase-like"/>
    <property type="match status" value="1"/>
</dbReference>
<protein>
    <submittedName>
        <fullName evidence="2">AMP-binding protein</fullName>
    </submittedName>
</protein>
<dbReference type="PANTHER" id="PTHR43201:SF32">
    <property type="entry name" value="2-SUCCINYLBENZOATE--COA LIGASE, CHLOROPLASTIC_PEROXISOMAL"/>
    <property type="match status" value="1"/>
</dbReference>
<accession>A0A7X8SJ83</accession>
<comment type="caution">
    <text evidence="2">The sequence shown here is derived from an EMBL/GenBank/DDBJ whole genome shotgun (WGS) entry which is preliminary data.</text>
</comment>
<dbReference type="Proteomes" id="UP000585050">
    <property type="component" value="Unassembled WGS sequence"/>
</dbReference>
<proteinExistence type="predicted"/>
<dbReference type="InterPro" id="IPR045851">
    <property type="entry name" value="AMP-bd_C_sf"/>
</dbReference>
<dbReference type="AlphaFoldDB" id="A0A7X8SJ83"/>
<dbReference type="GO" id="GO:0031956">
    <property type="term" value="F:medium-chain fatty acid-CoA ligase activity"/>
    <property type="evidence" value="ECO:0007669"/>
    <property type="project" value="TreeGrafter"/>
</dbReference>
<dbReference type="InterPro" id="IPR042099">
    <property type="entry name" value="ANL_N_sf"/>
</dbReference>
<gene>
    <name evidence="2" type="ORF">HGP29_07935</name>
</gene>
<dbReference type="Pfam" id="PF00501">
    <property type="entry name" value="AMP-binding"/>
    <property type="match status" value="1"/>
</dbReference>
<dbReference type="Gene3D" id="3.30.300.30">
    <property type="match status" value="1"/>
</dbReference>
<sequence length="367" mass="41180">MLLHILNKEFTINDLKNGNFSLEGDEFIDNVLIFCFEWLNGKEAFSMQSSGSTGTPKTITVKRQQMYESAKATGAILKLQRNDTALICMNTDYIAGKMMLVRMLELKLDTWIVPPTSTPFKEHQFPVDFDFTAMAPIQVQLSLEDVGSKDRFLNTKKLIIGGAPMAESQEDEIILQMVNTKVYMTYGMTETVSHIALREVSATSDQLYHTLNNVLIGVDHRNCLNITAPMTDNKKIQTNDIVKIISSTSFQWIGRADNIINSGGVKVQAEKVEKATLHHLFDLGYHNINLFVGGVPNDLLGEEVTLFIEGVSLSAEDEHQLLLKLKNELGRYELPKKVVSVGSFVKTNTLKIQRKQTIKQYLDATDA</sequence>
<reference evidence="2 3" key="1">
    <citation type="submission" date="2020-04" db="EMBL/GenBank/DDBJ databases">
        <title>Flammeovirga sp. SR4, a novel species isolated from seawater.</title>
        <authorList>
            <person name="Wang X."/>
        </authorList>
    </citation>
    <scope>NUCLEOTIDE SEQUENCE [LARGE SCALE GENOMIC DNA]</scope>
    <source>
        <strain evidence="2 3">SR4</strain>
    </source>
</reference>
<dbReference type="PANTHER" id="PTHR43201">
    <property type="entry name" value="ACYL-COA SYNTHETASE"/>
    <property type="match status" value="1"/>
</dbReference>
<feature type="domain" description="AMP-dependent synthetase/ligase" evidence="1">
    <location>
        <begin position="44"/>
        <end position="197"/>
    </location>
</feature>
<dbReference type="EMBL" id="JABAIL010000002">
    <property type="protein sequence ID" value="NLR91132.1"/>
    <property type="molecule type" value="Genomic_DNA"/>
</dbReference>
<keyword evidence="3" id="KW-1185">Reference proteome</keyword>
<dbReference type="SUPFAM" id="SSF56801">
    <property type="entry name" value="Acetyl-CoA synthetase-like"/>
    <property type="match status" value="1"/>
</dbReference>